<evidence type="ECO:0000256" key="2">
    <source>
        <dbReference type="ARBA" id="ARBA00022670"/>
    </source>
</evidence>
<name>A0A7S3CR83_9SPIT</name>
<dbReference type="NCBIfam" id="TIGR03692">
    <property type="entry name" value="ATP_dep_HslV"/>
    <property type="match status" value="1"/>
</dbReference>
<dbReference type="PANTHER" id="PTHR32194">
    <property type="entry name" value="METALLOPROTEASE TLDD"/>
    <property type="match status" value="1"/>
</dbReference>
<dbReference type="EMBL" id="HBIA01013597">
    <property type="protein sequence ID" value="CAE0235069.1"/>
    <property type="molecule type" value="Transcribed_RNA"/>
</dbReference>
<evidence type="ECO:0008006" key="6">
    <source>
        <dbReference type="Google" id="ProtNLM"/>
    </source>
</evidence>
<dbReference type="Pfam" id="PF00227">
    <property type="entry name" value="Proteasome"/>
    <property type="match status" value="1"/>
</dbReference>
<dbReference type="GO" id="GO:0051603">
    <property type="term" value="P:proteolysis involved in protein catabolic process"/>
    <property type="evidence" value="ECO:0007669"/>
    <property type="project" value="InterPro"/>
</dbReference>
<dbReference type="GO" id="GO:0005839">
    <property type="term" value="C:proteasome core complex"/>
    <property type="evidence" value="ECO:0007669"/>
    <property type="project" value="InterPro"/>
</dbReference>
<accession>A0A7S3CR83</accession>
<dbReference type="InterPro" id="IPR022281">
    <property type="entry name" value="ATP-dep_Prtase_HsIV_su"/>
</dbReference>
<dbReference type="PANTHER" id="PTHR32194:SF7">
    <property type="entry name" value="ATP-DEPENDENT PROTEASE SUBUNIT HSLV"/>
    <property type="match status" value="1"/>
</dbReference>
<keyword evidence="2" id="KW-0645">Protease</keyword>
<organism evidence="5">
    <name type="scientific">Strombidium rassoulzadegani</name>
    <dbReference type="NCBI Taxonomy" id="1082188"/>
    <lineage>
        <taxon>Eukaryota</taxon>
        <taxon>Sar</taxon>
        <taxon>Alveolata</taxon>
        <taxon>Ciliophora</taxon>
        <taxon>Intramacronucleata</taxon>
        <taxon>Spirotrichea</taxon>
        <taxon>Oligotrichia</taxon>
        <taxon>Strombidiidae</taxon>
        <taxon>Strombidium</taxon>
    </lineage>
</organism>
<reference evidence="5" key="1">
    <citation type="submission" date="2021-01" db="EMBL/GenBank/DDBJ databases">
        <authorList>
            <person name="Corre E."/>
            <person name="Pelletier E."/>
            <person name="Niang G."/>
            <person name="Scheremetjew M."/>
            <person name="Finn R."/>
            <person name="Kale V."/>
            <person name="Holt S."/>
            <person name="Cochrane G."/>
            <person name="Meng A."/>
            <person name="Brown T."/>
            <person name="Cohen L."/>
        </authorList>
    </citation>
    <scope>NUCLEOTIDE SEQUENCE</scope>
    <source>
        <strain evidence="5">Ras09</strain>
    </source>
</reference>
<sequence>MIADGQISLGNTVFKNTARKLRKLNETTVCGFAGSAADCMKLMELLELEYNKYPGQTLRACLSLATLWRTNKIHANLQAELIVSDPEITVLLDGAGNCIEIEEGVVAIGSGGLYAYSAAKALIDIEEITAEQIARKAMKIAGDLCIYTNHNNTVEVLENKLVLPEKEKAAE</sequence>
<dbReference type="GO" id="GO:0004298">
    <property type="term" value="F:threonine-type endopeptidase activity"/>
    <property type="evidence" value="ECO:0007669"/>
    <property type="project" value="UniProtKB-KW"/>
</dbReference>
<evidence type="ECO:0000256" key="3">
    <source>
        <dbReference type="ARBA" id="ARBA00022698"/>
    </source>
</evidence>
<evidence type="ECO:0000256" key="4">
    <source>
        <dbReference type="ARBA" id="ARBA00022801"/>
    </source>
</evidence>
<proteinExistence type="inferred from homology"/>
<dbReference type="InterPro" id="IPR029055">
    <property type="entry name" value="Ntn_hydrolases_N"/>
</dbReference>
<dbReference type="AlphaFoldDB" id="A0A7S3CR83"/>
<dbReference type="NCBIfam" id="NF003964">
    <property type="entry name" value="PRK05456.1"/>
    <property type="match status" value="1"/>
</dbReference>
<dbReference type="GO" id="GO:0009376">
    <property type="term" value="C:HslUV protease complex"/>
    <property type="evidence" value="ECO:0007669"/>
    <property type="project" value="InterPro"/>
</dbReference>
<keyword evidence="3" id="KW-0888">Threonine protease</keyword>
<keyword evidence="4" id="KW-0378">Hydrolase</keyword>
<comment type="similarity">
    <text evidence="1">Belongs to the peptidase T1B family. HslV subfamily.</text>
</comment>
<dbReference type="PROSITE" id="PS51476">
    <property type="entry name" value="PROTEASOME_BETA_2"/>
    <property type="match status" value="1"/>
</dbReference>
<dbReference type="InterPro" id="IPR023333">
    <property type="entry name" value="Proteasome_suB-type"/>
</dbReference>
<evidence type="ECO:0000256" key="1">
    <source>
        <dbReference type="ARBA" id="ARBA00006053"/>
    </source>
</evidence>
<dbReference type="InterPro" id="IPR001353">
    <property type="entry name" value="Proteasome_sua/b"/>
</dbReference>
<gene>
    <name evidence="5" type="ORF">SRAS04492_LOCUS6876</name>
</gene>
<dbReference type="SUPFAM" id="SSF56235">
    <property type="entry name" value="N-terminal nucleophile aminohydrolases (Ntn hydrolases)"/>
    <property type="match status" value="1"/>
</dbReference>
<evidence type="ECO:0000313" key="5">
    <source>
        <dbReference type="EMBL" id="CAE0235069.1"/>
    </source>
</evidence>
<dbReference type="Gene3D" id="3.60.20.10">
    <property type="entry name" value="Glutamine Phosphoribosylpyrophosphate, subunit 1, domain 1"/>
    <property type="match status" value="1"/>
</dbReference>
<protein>
    <recommendedName>
        <fullName evidence="6">ATP-dependent protease subunit HslV</fullName>
    </recommendedName>
</protein>